<reference evidence="3 4" key="1">
    <citation type="journal article" date="2015" name="Genome Biol. Evol.">
        <title>Phylogenomic analyses indicate that early fungi evolved digesting cell walls of algal ancestors of land plants.</title>
        <authorList>
            <person name="Chang Y."/>
            <person name="Wang S."/>
            <person name="Sekimoto S."/>
            <person name="Aerts A.L."/>
            <person name="Choi C."/>
            <person name="Clum A."/>
            <person name="LaButti K.M."/>
            <person name="Lindquist E.A."/>
            <person name="Yee Ngan C."/>
            <person name="Ohm R.A."/>
            <person name="Salamov A.A."/>
            <person name="Grigoriev I.V."/>
            <person name="Spatafora J.W."/>
            <person name="Berbee M.L."/>
        </authorList>
    </citation>
    <scope>NUCLEOTIDE SEQUENCE [LARGE SCALE GENOMIC DNA]</scope>
    <source>
        <strain evidence="3 4">JEL478</strain>
    </source>
</reference>
<dbReference type="EMBL" id="KQ965776">
    <property type="protein sequence ID" value="KXS13574.1"/>
    <property type="molecule type" value="Genomic_DNA"/>
</dbReference>
<gene>
    <name evidence="3" type="ORF">M427DRAFT_33772</name>
</gene>
<feature type="transmembrane region" description="Helical" evidence="2">
    <location>
        <begin position="474"/>
        <end position="499"/>
    </location>
</feature>
<protein>
    <recommendedName>
        <fullName evidence="5">HAMP domain-containing protein</fullName>
    </recommendedName>
</protein>
<evidence type="ECO:0000256" key="1">
    <source>
        <dbReference type="SAM" id="MobiDB-lite"/>
    </source>
</evidence>
<dbReference type="Proteomes" id="UP000070544">
    <property type="component" value="Unassembled WGS sequence"/>
</dbReference>
<evidence type="ECO:0000313" key="3">
    <source>
        <dbReference type="EMBL" id="KXS13574.1"/>
    </source>
</evidence>
<keyword evidence="4" id="KW-1185">Reference proteome</keyword>
<dbReference type="AlphaFoldDB" id="A0A139AA86"/>
<evidence type="ECO:0008006" key="5">
    <source>
        <dbReference type="Google" id="ProtNLM"/>
    </source>
</evidence>
<dbReference type="OrthoDB" id="2160774at2759"/>
<proteinExistence type="predicted"/>
<name>A0A139AA86_GONPJ</name>
<feature type="region of interest" description="Disordered" evidence="1">
    <location>
        <begin position="19"/>
        <end position="64"/>
    </location>
</feature>
<feature type="transmembrane region" description="Helical" evidence="2">
    <location>
        <begin position="74"/>
        <end position="102"/>
    </location>
</feature>
<evidence type="ECO:0000256" key="2">
    <source>
        <dbReference type="SAM" id="Phobius"/>
    </source>
</evidence>
<organism evidence="3 4">
    <name type="scientific">Gonapodya prolifera (strain JEL478)</name>
    <name type="common">Monoblepharis prolifera</name>
    <dbReference type="NCBI Taxonomy" id="1344416"/>
    <lineage>
        <taxon>Eukaryota</taxon>
        <taxon>Fungi</taxon>
        <taxon>Fungi incertae sedis</taxon>
        <taxon>Chytridiomycota</taxon>
        <taxon>Chytridiomycota incertae sedis</taxon>
        <taxon>Monoblepharidomycetes</taxon>
        <taxon>Monoblepharidales</taxon>
        <taxon>Gonapodyaceae</taxon>
        <taxon>Gonapodya</taxon>
    </lineage>
</organism>
<keyword evidence="2" id="KW-1133">Transmembrane helix</keyword>
<accession>A0A139AA86</accession>
<evidence type="ECO:0000313" key="4">
    <source>
        <dbReference type="Proteomes" id="UP000070544"/>
    </source>
</evidence>
<keyword evidence="2" id="KW-0812">Transmembrane</keyword>
<keyword evidence="2" id="KW-0472">Membrane</keyword>
<sequence>MGDSSTIPLRNSTTFTMPSASQMKSMADGSTNQLSAQSGTRNLDPTQSVKSVDQVSGTPSQTGTDKLHVTKRSVVVSIAFAVVFLVLTNLVAIGVLTITIGWTTNKNSIDSASNAAASSIAELAKARQKDASNIITAKMDAYIQSQNVYLQALADQIRLGVIAPNDWDTLIPWTLSSIISFGPSFNVLRSWIVFHGSLNAYGTTSGGGTPFNSSSLAYNVFFNDSSLVNCTAYCPAVPNTGNRVYTMVANSTTRQIIRAPTIGGLYSPDWSPAYIKGIPQGSALLVAPYVANKAVISQAQIVGLYSKTGVEVGCARVEFNVQIISTVLDGAANASTPNSLYYILTPTAQVMAISGLGPNSTYRLETLVKTLNATIVVNGINGTYSLKNITEFDSTTWPLLNLSARTVYNYAGGDLSQPFADNQWYMNGYLFQVTSRSIWGYKYIIVSGAPATDYVGDTFTLAQRLQDDASRNGIIAIVASVAVVVFMILVSVIFTWLFISKPIRTILRAMQKATTFDFSVIRDGSLNTKGSIINEIQETQDRFFEMLKVFANALKQNKQLMQGHKTGSASLSHTTSAGPKSVV</sequence>